<keyword evidence="4 9" id="KW-0812">Transmembrane</keyword>
<keyword evidence="10" id="KW-0378">Hydrolase</keyword>
<evidence type="ECO:0000256" key="5">
    <source>
        <dbReference type="ARBA" id="ARBA00022958"/>
    </source>
</evidence>
<evidence type="ECO:0000256" key="7">
    <source>
        <dbReference type="ARBA" id="ARBA00023065"/>
    </source>
</evidence>
<feature type="transmembrane region" description="Helical" evidence="9">
    <location>
        <begin position="254"/>
        <end position="273"/>
    </location>
</feature>
<dbReference type="InterPro" id="IPR004623">
    <property type="entry name" value="KdpA"/>
</dbReference>
<feature type="transmembrane region" description="Helical" evidence="9">
    <location>
        <begin position="370"/>
        <end position="397"/>
    </location>
</feature>
<keyword evidence="7 9" id="KW-0406">Ion transport</keyword>
<dbReference type="HAMAP" id="MF_00275">
    <property type="entry name" value="KdpA"/>
    <property type="match status" value="1"/>
</dbReference>
<dbReference type="RefSeq" id="WP_095044085.1">
    <property type="nucleotide sequence ID" value="NZ_LN890655.1"/>
</dbReference>
<name>A0A160T3M1_9CHLR</name>
<dbReference type="Pfam" id="PF03814">
    <property type="entry name" value="KdpA"/>
    <property type="match status" value="1"/>
</dbReference>
<reference evidence="10" key="1">
    <citation type="submission" date="2016-01" db="EMBL/GenBank/DDBJ databases">
        <authorList>
            <person name="Mcilroy J.S."/>
            <person name="Karst M S."/>
            <person name="Albertsen M."/>
        </authorList>
    </citation>
    <scope>NUCLEOTIDE SEQUENCE</scope>
    <source>
        <strain evidence="10">Cfx-K</strain>
    </source>
</reference>
<dbReference type="GO" id="GO:0016787">
    <property type="term" value="F:hydrolase activity"/>
    <property type="evidence" value="ECO:0007669"/>
    <property type="project" value="UniProtKB-KW"/>
</dbReference>
<comment type="subcellular location">
    <subcellularLocation>
        <location evidence="9">Cell membrane</location>
        <topology evidence="9">Multi-pass membrane protein</topology>
    </subcellularLocation>
</comment>
<evidence type="ECO:0000256" key="9">
    <source>
        <dbReference type="HAMAP-Rule" id="MF_00275"/>
    </source>
</evidence>
<evidence type="ECO:0000313" key="10">
    <source>
        <dbReference type="EMBL" id="CUS04801.2"/>
    </source>
</evidence>
<evidence type="ECO:0000313" key="11">
    <source>
        <dbReference type="Proteomes" id="UP000215027"/>
    </source>
</evidence>
<feature type="transmembrane region" description="Helical" evidence="9">
    <location>
        <begin position="6"/>
        <end position="26"/>
    </location>
</feature>
<keyword evidence="5 9" id="KW-0630">Potassium</keyword>
<feature type="transmembrane region" description="Helical" evidence="9">
    <location>
        <begin position="285"/>
        <end position="304"/>
    </location>
</feature>
<keyword evidence="1 9" id="KW-0813">Transport</keyword>
<dbReference type="PANTHER" id="PTHR30607">
    <property type="entry name" value="POTASSIUM-TRANSPORTING ATPASE A CHAIN"/>
    <property type="match status" value="1"/>
</dbReference>
<dbReference type="PANTHER" id="PTHR30607:SF2">
    <property type="entry name" value="POTASSIUM-TRANSPORTING ATPASE POTASSIUM-BINDING SUBUNIT"/>
    <property type="match status" value="1"/>
</dbReference>
<keyword evidence="3 9" id="KW-0633">Potassium transport</keyword>
<dbReference type="GO" id="GO:0005886">
    <property type="term" value="C:plasma membrane"/>
    <property type="evidence" value="ECO:0007669"/>
    <property type="project" value="UniProtKB-SubCell"/>
</dbReference>
<gene>
    <name evidence="9 10" type="primary">kdpA</name>
    <name evidence="10" type="ORF">CFX0092_A2923</name>
</gene>
<feature type="transmembrane region" description="Helical" evidence="9">
    <location>
        <begin position="525"/>
        <end position="546"/>
    </location>
</feature>
<dbReference type="KEGG" id="pbf:CFX0092_A2923"/>
<keyword evidence="2 9" id="KW-1003">Cell membrane</keyword>
<evidence type="ECO:0000256" key="1">
    <source>
        <dbReference type="ARBA" id="ARBA00022448"/>
    </source>
</evidence>
<feature type="transmembrane region" description="Helical" evidence="9">
    <location>
        <begin position="137"/>
        <end position="156"/>
    </location>
</feature>
<proteinExistence type="inferred from homology"/>
<comment type="similarity">
    <text evidence="9">Belongs to the KdpA family.</text>
</comment>
<feature type="transmembrane region" description="Helical" evidence="9">
    <location>
        <begin position="478"/>
        <end position="504"/>
    </location>
</feature>
<dbReference type="GO" id="GO:0008556">
    <property type="term" value="F:P-type potassium transmembrane transporter activity"/>
    <property type="evidence" value="ECO:0007669"/>
    <property type="project" value="InterPro"/>
</dbReference>
<comment type="subunit">
    <text evidence="9">The system is composed of three essential subunits: KdpA, KdpB and KdpC.</text>
</comment>
<dbReference type="OrthoDB" id="9763796at2"/>
<dbReference type="GO" id="GO:0030955">
    <property type="term" value="F:potassium ion binding"/>
    <property type="evidence" value="ECO:0007669"/>
    <property type="project" value="UniProtKB-UniRule"/>
</dbReference>
<protein>
    <recommendedName>
        <fullName evidence="9">Potassium-transporting ATPase potassium-binding subunit</fullName>
    </recommendedName>
    <alternativeName>
        <fullName evidence="9">ATP phosphohydrolase [potassium-transporting] A chain</fullName>
    </alternativeName>
    <alternativeName>
        <fullName evidence="9">Potassium-binding and translocating subunit A</fullName>
    </alternativeName>
    <alternativeName>
        <fullName evidence="9">Potassium-translocating ATPase A chain</fullName>
    </alternativeName>
</protein>
<accession>A0A160T3M1</accession>
<dbReference type="EMBL" id="LN890655">
    <property type="protein sequence ID" value="CUS04801.2"/>
    <property type="molecule type" value="Genomic_DNA"/>
</dbReference>
<feature type="transmembrane region" description="Helical" evidence="9">
    <location>
        <begin position="177"/>
        <end position="199"/>
    </location>
</feature>
<keyword evidence="6 9" id="KW-1133">Transmembrane helix</keyword>
<keyword evidence="8 9" id="KW-0472">Membrane</keyword>
<keyword evidence="11" id="KW-1185">Reference proteome</keyword>
<sequence length="563" mass="59222">MSTLEIVQVLLYIGLLIAVTPLLGGYMKRVFEGERTLLSPVLRPVEGLLYRLSGVRPEEEQPWKQYTVALILFNVLGFLALFLLQLLQGMLPLNPENLAGVEPWLAFNTATSFMTNTNWQAYAGETTMSQLTQMLGLGAQNFLSAATGIAVVLALTRGLARKSAATLGNFWADLVRATLYVLLPLSLIFAIVLVSQGVVQNFDANVTATTLNGETQVLPQGPAASQIAIKQIGSNGGGFFNTNSAHPYENPTPLTNFLEMFALLAVAAALTNTYDRLIGSQQQGWVIFAAMLFLMVALLGVMLWSEYATNPVLGVAGAMEGKETRFGVANSILWASATTSASNGAVNAMHSSLSPLAGGVAMLNMLLGEVIFGGVGAGLYGMLVFVILTVFIAGLMVGRTPEYLGKKIEAREIQMATVAVLLPAASILLFTALASVVEAGLSSRLSAGPHGFSEILYAYTSATANNGSAFAGLNANTAFYNITLGLALWVGRFGVIIPVMAIAGSMVGKSVAPPSPGTFPTDQPLFAGMLVAVVLIVGALTFFPALSLGPIIEQLLMSAGVGL</sequence>
<organism evidence="10 11">
    <name type="scientific">Candidatus Promineifilum breve</name>
    <dbReference type="NCBI Taxonomy" id="1806508"/>
    <lineage>
        <taxon>Bacteria</taxon>
        <taxon>Bacillati</taxon>
        <taxon>Chloroflexota</taxon>
        <taxon>Ardenticatenia</taxon>
        <taxon>Candidatus Promineifilales</taxon>
        <taxon>Candidatus Promineifilaceae</taxon>
        <taxon>Candidatus Promineifilum</taxon>
    </lineage>
</organism>
<evidence type="ECO:0000256" key="6">
    <source>
        <dbReference type="ARBA" id="ARBA00022989"/>
    </source>
</evidence>
<dbReference type="NCBIfam" id="TIGR00680">
    <property type="entry name" value="kdpA"/>
    <property type="match status" value="1"/>
</dbReference>
<feature type="transmembrane region" description="Helical" evidence="9">
    <location>
        <begin position="418"/>
        <end position="437"/>
    </location>
</feature>
<evidence type="ECO:0000256" key="2">
    <source>
        <dbReference type="ARBA" id="ARBA00022475"/>
    </source>
</evidence>
<evidence type="ECO:0000256" key="3">
    <source>
        <dbReference type="ARBA" id="ARBA00022538"/>
    </source>
</evidence>
<evidence type="ECO:0000256" key="8">
    <source>
        <dbReference type="ARBA" id="ARBA00023136"/>
    </source>
</evidence>
<dbReference type="PIRSF" id="PIRSF001294">
    <property type="entry name" value="K_ATPaseA"/>
    <property type="match status" value="1"/>
</dbReference>
<dbReference type="AlphaFoldDB" id="A0A160T3M1"/>
<feature type="transmembrane region" description="Helical" evidence="9">
    <location>
        <begin position="66"/>
        <end position="87"/>
    </location>
</feature>
<comment type="function">
    <text evidence="9">Part of the high-affinity ATP-driven potassium transport (or Kdp) system, which catalyzes the hydrolysis of ATP coupled with the electrogenic transport of potassium into the cytoplasm. This subunit binds the extracellular potassium ions and delivers the ions to the membrane domain of KdpB through an intramembrane tunnel.</text>
</comment>
<dbReference type="Proteomes" id="UP000215027">
    <property type="component" value="Chromosome I"/>
</dbReference>
<evidence type="ECO:0000256" key="4">
    <source>
        <dbReference type="ARBA" id="ARBA00022692"/>
    </source>
</evidence>